<dbReference type="RefSeq" id="WP_150155821.1">
    <property type="nucleotide sequence ID" value="NZ_CP043959.1"/>
</dbReference>
<keyword evidence="2" id="KW-0472">Membrane</keyword>
<evidence type="ECO:0000313" key="3">
    <source>
        <dbReference type="EMBL" id="QER88139.1"/>
    </source>
</evidence>
<feature type="compositionally biased region" description="Basic and acidic residues" evidence="1">
    <location>
        <begin position="1"/>
        <end position="19"/>
    </location>
</feature>
<feature type="compositionally biased region" description="Low complexity" evidence="1">
    <location>
        <begin position="87"/>
        <end position="100"/>
    </location>
</feature>
<evidence type="ECO:0000256" key="2">
    <source>
        <dbReference type="SAM" id="Phobius"/>
    </source>
</evidence>
<proteinExistence type="predicted"/>
<name>A0ABX5ZU17_STRTE</name>
<organism evidence="3 4">
    <name type="scientific">Streptomyces tendae</name>
    <dbReference type="NCBI Taxonomy" id="1932"/>
    <lineage>
        <taxon>Bacteria</taxon>
        <taxon>Bacillati</taxon>
        <taxon>Actinomycetota</taxon>
        <taxon>Actinomycetes</taxon>
        <taxon>Kitasatosporales</taxon>
        <taxon>Streptomycetaceae</taxon>
        <taxon>Streptomyces</taxon>
    </lineage>
</organism>
<dbReference type="EMBL" id="CP043959">
    <property type="protein sequence ID" value="QER88139.1"/>
    <property type="molecule type" value="Genomic_DNA"/>
</dbReference>
<evidence type="ECO:0000313" key="4">
    <source>
        <dbReference type="Proteomes" id="UP000324308"/>
    </source>
</evidence>
<evidence type="ECO:0000256" key="1">
    <source>
        <dbReference type="SAM" id="MobiDB-lite"/>
    </source>
</evidence>
<feature type="region of interest" description="Disordered" evidence="1">
    <location>
        <begin position="1"/>
        <end position="23"/>
    </location>
</feature>
<protein>
    <submittedName>
        <fullName evidence="3">Cellulase</fullName>
    </submittedName>
</protein>
<keyword evidence="4" id="KW-1185">Reference proteome</keyword>
<dbReference type="Proteomes" id="UP000324308">
    <property type="component" value="Chromosome"/>
</dbReference>
<accession>A0ABX5ZU17</accession>
<gene>
    <name evidence="3" type="ORF">F3L20_21905</name>
</gene>
<reference evidence="3 4" key="1">
    <citation type="submission" date="2019-09" db="EMBL/GenBank/DDBJ databases">
        <title>Draft genome sequence of the Ebosin-producing strain Streptomyces sp. 139.</title>
        <authorList>
            <person name="Ai L."/>
            <person name="Geng M."/>
            <person name="Ma M."/>
            <person name="Bai L."/>
        </authorList>
    </citation>
    <scope>NUCLEOTIDE SEQUENCE [LARGE SCALE GENOMIC DNA]</scope>
    <source>
        <strain evidence="3 4">139</strain>
    </source>
</reference>
<feature type="region of interest" description="Disordered" evidence="1">
    <location>
        <begin position="62"/>
        <end position="168"/>
    </location>
</feature>
<feature type="transmembrane region" description="Helical" evidence="2">
    <location>
        <begin position="41"/>
        <end position="62"/>
    </location>
</feature>
<keyword evidence="2" id="KW-1133">Transmembrane helix</keyword>
<feature type="compositionally biased region" description="Low complexity" evidence="1">
    <location>
        <begin position="118"/>
        <end position="137"/>
    </location>
</feature>
<sequence length="168" mass="16837">MDDFERELTRMMREGRSHIPLEPGQRTRLYDGIRARRRSRALVRAGGSALAVAGLSIGLALLPHLGSGSAPADLPLPATGSTAPGASGEPTVSPSGTGPSPSLPPTHTPESMPPGTSPPGTTGPATTEPGTAEPGTTHLGTREPPESTATGTAIPGTDSTPTSPPPTG</sequence>
<feature type="compositionally biased region" description="Pro residues" evidence="1">
    <location>
        <begin position="101"/>
        <end position="117"/>
    </location>
</feature>
<keyword evidence="2" id="KW-0812">Transmembrane</keyword>